<dbReference type="Proteomes" id="UP001221757">
    <property type="component" value="Unassembled WGS sequence"/>
</dbReference>
<gene>
    <name evidence="2" type="ORF">B0H17DRAFT_194330</name>
</gene>
<dbReference type="Gene3D" id="3.40.50.1820">
    <property type="entry name" value="alpha/beta hydrolase"/>
    <property type="match status" value="1"/>
</dbReference>
<organism evidence="2 3">
    <name type="scientific">Mycena rosella</name>
    <name type="common">Pink bonnet</name>
    <name type="synonym">Agaricus rosellus</name>
    <dbReference type="NCBI Taxonomy" id="1033263"/>
    <lineage>
        <taxon>Eukaryota</taxon>
        <taxon>Fungi</taxon>
        <taxon>Dikarya</taxon>
        <taxon>Basidiomycota</taxon>
        <taxon>Agaricomycotina</taxon>
        <taxon>Agaricomycetes</taxon>
        <taxon>Agaricomycetidae</taxon>
        <taxon>Agaricales</taxon>
        <taxon>Marasmiineae</taxon>
        <taxon>Mycenaceae</taxon>
        <taxon>Mycena</taxon>
    </lineage>
</organism>
<dbReference type="SUPFAM" id="SSF53474">
    <property type="entry name" value="alpha/beta-Hydrolases"/>
    <property type="match status" value="1"/>
</dbReference>
<evidence type="ECO:0008006" key="4">
    <source>
        <dbReference type="Google" id="ProtNLM"/>
    </source>
</evidence>
<comment type="caution">
    <text evidence="2">The sequence shown here is derived from an EMBL/GenBank/DDBJ whole genome shotgun (WGS) entry which is preliminary data.</text>
</comment>
<feature type="region of interest" description="Disordered" evidence="1">
    <location>
        <begin position="70"/>
        <end position="105"/>
    </location>
</feature>
<dbReference type="InterPro" id="IPR029058">
    <property type="entry name" value="AB_hydrolase_fold"/>
</dbReference>
<evidence type="ECO:0000313" key="2">
    <source>
        <dbReference type="EMBL" id="KAJ7671751.1"/>
    </source>
</evidence>
<name>A0AAD7G686_MYCRO</name>
<feature type="compositionally biased region" description="Polar residues" evidence="1">
    <location>
        <begin position="80"/>
        <end position="90"/>
    </location>
</feature>
<evidence type="ECO:0000256" key="1">
    <source>
        <dbReference type="SAM" id="MobiDB-lite"/>
    </source>
</evidence>
<keyword evidence="3" id="KW-1185">Reference proteome</keyword>
<dbReference type="EMBL" id="JARKIE010000173">
    <property type="protein sequence ID" value="KAJ7671751.1"/>
    <property type="molecule type" value="Genomic_DNA"/>
</dbReference>
<evidence type="ECO:0000313" key="3">
    <source>
        <dbReference type="Proteomes" id="UP001221757"/>
    </source>
</evidence>
<protein>
    <recommendedName>
        <fullName evidence="4">Alpha/beta hydrolase fold-3 domain-containing protein</fullName>
    </recommendedName>
</protein>
<accession>A0AAD7G686</accession>
<dbReference type="AlphaFoldDB" id="A0AAD7G686"/>
<sequence length="105" mass="11388">MANFPTPLDQARLALEFLIAAGVKPANLQITGDSAGGKLVLQLFSQMLHPRSDVPEIHLTQILQSQNSFQKDINSRHAGQPNTWDPTSSKRGSEELVKYGCAGTS</sequence>
<reference evidence="2" key="1">
    <citation type="submission" date="2023-03" db="EMBL/GenBank/DDBJ databases">
        <title>Massive genome expansion in bonnet fungi (Mycena s.s.) driven by repeated elements and novel gene families across ecological guilds.</title>
        <authorList>
            <consortium name="Lawrence Berkeley National Laboratory"/>
            <person name="Harder C.B."/>
            <person name="Miyauchi S."/>
            <person name="Viragh M."/>
            <person name="Kuo A."/>
            <person name="Thoen E."/>
            <person name="Andreopoulos B."/>
            <person name="Lu D."/>
            <person name="Skrede I."/>
            <person name="Drula E."/>
            <person name="Henrissat B."/>
            <person name="Morin E."/>
            <person name="Kohler A."/>
            <person name="Barry K."/>
            <person name="LaButti K."/>
            <person name="Morin E."/>
            <person name="Salamov A."/>
            <person name="Lipzen A."/>
            <person name="Mereny Z."/>
            <person name="Hegedus B."/>
            <person name="Baldrian P."/>
            <person name="Stursova M."/>
            <person name="Weitz H."/>
            <person name="Taylor A."/>
            <person name="Grigoriev I.V."/>
            <person name="Nagy L.G."/>
            <person name="Martin F."/>
            <person name="Kauserud H."/>
        </authorList>
    </citation>
    <scope>NUCLEOTIDE SEQUENCE</scope>
    <source>
        <strain evidence="2">CBHHK067</strain>
    </source>
</reference>
<proteinExistence type="predicted"/>